<reference evidence="1" key="1">
    <citation type="submission" date="2023-05" db="EMBL/GenBank/DDBJ databases">
        <title>Nepenthes gracilis genome sequencing.</title>
        <authorList>
            <person name="Fukushima K."/>
        </authorList>
    </citation>
    <scope>NUCLEOTIDE SEQUENCE</scope>
    <source>
        <strain evidence="1">SING2019-196</strain>
    </source>
</reference>
<sequence>MLFCQEGIHLNGSRYSNGSHRSRKGRKNEQMLKLLFSSRGAVQLEQGWLPLENEPSLLWRKQSNGTHGVTLLSEKQNENMQAREDDEFACSLSEKV</sequence>
<dbReference type="Proteomes" id="UP001279734">
    <property type="component" value="Unassembled WGS sequence"/>
</dbReference>
<dbReference type="EMBL" id="BSYO01000015">
    <property type="protein sequence ID" value="GMH15821.1"/>
    <property type="molecule type" value="Genomic_DNA"/>
</dbReference>
<name>A0AAD3SSG0_NEPGR</name>
<keyword evidence="2" id="KW-1185">Reference proteome</keyword>
<evidence type="ECO:0000313" key="2">
    <source>
        <dbReference type="Proteomes" id="UP001279734"/>
    </source>
</evidence>
<dbReference type="AlphaFoldDB" id="A0AAD3SSG0"/>
<comment type="caution">
    <text evidence="1">The sequence shown here is derived from an EMBL/GenBank/DDBJ whole genome shotgun (WGS) entry which is preliminary data.</text>
</comment>
<proteinExistence type="predicted"/>
<protein>
    <submittedName>
        <fullName evidence="1">Uncharacterized protein</fullName>
    </submittedName>
</protein>
<gene>
    <name evidence="1" type="ORF">Nepgr_017662</name>
</gene>
<accession>A0AAD3SSG0</accession>
<evidence type="ECO:0000313" key="1">
    <source>
        <dbReference type="EMBL" id="GMH15821.1"/>
    </source>
</evidence>
<organism evidence="1 2">
    <name type="scientific">Nepenthes gracilis</name>
    <name type="common">Slender pitcher plant</name>
    <dbReference type="NCBI Taxonomy" id="150966"/>
    <lineage>
        <taxon>Eukaryota</taxon>
        <taxon>Viridiplantae</taxon>
        <taxon>Streptophyta</taxon>
        <taxon>Embryophyta</taxon>
        <taxon>Tracheophyta</taxon>
        <taxon>Spermatophyta</taxon>
        <taxon>Magnoliopsida</taxon>
        <taxon>eudicotyledons</taxon>
        <taxon>Gunneridae</taxon>
        <taxon>Pentapetalae</taxon>
        <taxon>Caryophyllales</taxon>
        <taxon>Nepenthaceae</taxon>
        <taxon>Nepenthes</taxon>
    </lineage>
</organism>